<dbReference type="KEGG" id="smen:SAMEA4412692_2112"/>
<dbReference type="Proteomes" id="UP000215185">
    <property type="component" value="Chromosome 1"/>
</dbReference>
<evidence type="ECO:0000313" key="3">
    <source>
        <dbReference type="Proteomes" id="UP000215185"/>
    </source>
</evidence>
<dbReference type="PANTHER" id="PTHR30336">
    <property type="entry name" value="INNER MEMBRANE PROTEIN, PROBABLE PERMEASE"/>
    <property type="match status" value="1"/>
</dbReference>
<dbReference type="GO" id="GO:0043164">
    <property type="term" value="P:Gram-negative-bacterium-type cell wall biogenesis"/>
    <property type="evidence" value="ECO:0007669"/>
    <property type="project" value="TreeGrafter"/>
</dbReference>
<proteinExistence type="predicted"/>
<dbReference type="InterPro" id="IPR014729">
    <property type="entry name" value="Rossmann-like_a/b/a_fold"/>
</dbReference>
<organism evidence="2 3">
    <name type="scientific">Streptococcus merionis</name>
    <dbReference type="NCBI Taxonomy" id="400065"/>
    <lineage>
        <taxon>Bacteria</taxon>
        <taxon>Bacillati</taxon>
        <taxon>Bacillota</taxon>
        <taxon>Bacilli</taxon>
        <taxon>Lactobacillales</taxon>
        <taxon>Streptococcaceae</taxon>
        <taxon>Streptococcus</taxon>
    </lineage>
</organism>
<sequence length="181" mass="20449">MMPQPCDVLFIFSGTHPGHWEKAIEAYQKGYAKTIIVTGGRSLTGTAHPDWQGETEAGVIINHLIAAGIPSSSIVAEKQSTNTLENVLYAKKIFDFDAIKSLMFICKSHATGRQWRTLTKHLPQHIPMIPYTFDTAYQETTITRDNWMTTGRSRVWGEYPRICHYGEKGDITPLSERLHTK</sequence>
<dbReference type="PANTHER" id="PTHR30336:SF4">
    <property type="entry name" value="ENVELOPE BIOGENESIS FACTOR ELYC"/>
    <property type="match status" value="1"/>
</dbReference>
<protein>
    <submittedName>
        <fullName evidence="2">DUF218 domain</fullName>
    </submittedName>
</protein>
<accession>A0A239T253</accession>
<dbReference type="CDD" id="cd06259">
    <property type="entry name" value="YdcF-like"/>
    <property type="match status" value="1"/>
</dbReference>
<dbReference type="GO" id="GO:0005886">
    <property type="term" value="C:plasma membrane"/>
    <property type="evidence" value="ECO:0007669"/>
    <property type="project" value="TreeGrafter"/>
</dbReference>
<evidence type="ECO:0000259" key="1">
    <source>
        <dbReference type="Pfam" id="PF02698"/>
    </source>
</evidence>
<evidence type="ECO:0000313" key="2">
    <source>
        <dbReference type="EMBL" id="SNU91024.1"/>
    </source>
</evidence>
<reference evidence="2 3" key="1">
    <citation type="submission" date="2017-06" db="EMBL/GenBank/DDBJ databases">
        <authorList>
            <consortium name="Pathogen Informatics"/>
        </authorList>
    </citation>
    <scope>NUCLEOTIDE SEQUENCE [LARGE SCALE GENOMIC DNA]</scope>
    <source>
        <strain evidence="2 3">NCTC13788</strain>
    </source>
</reference>
<dbReference type="GO" id="GO:0000270">
    <property type="term" value="P:peptidoglycan metabolic process"/>
    <property type="evidence" value="ECO:0007669"/>
    <property type="project" value="TreeGrafter"/>
</dbReference>
<dbReference type="AlphaFoldDB" id="A0A239T253"/>
<dbReference type="Pfam" id="PF02698">
    <property type="entry name" value="DUF218"/>
    <property type="match status" value="1"/>
</dbReference>
<dbReference type="InterPro" id="IPR051599">
    <property type="entry name" value="Cell_Envelope_Assoc"/>
</dbReference>
<gene>
    <name evidence="2" type="ORF">SAMEA4412692_02112</name>
</gene>
<dbReference type="InterPro" id="IPR003848">
    <property type="entry name" value="DUF218"/>
</dbReference>
<keyword evidence="3" id="KW-1185">Reference proteome</keyword>
<dbReference type="eggNOG" id="COG1434">
    <property type="taxonomic scope" value="Bacteria"/>
</dbReference>
<feature type="domain" description="DUF218" evidence="1">
    <location>
        <begin position="18"/>
        <end position="159"/>
    </location>
</feature>
<dbReference type="Gene3D" id="3.40.50.620">
    <property type="entry name" value="HUPs"/>
    <property type="match status" value="1"/>
</dbReference>
<name>A0A239T253_9STRE</name>
<dbReference type="EMBL" id="LT906439">
    <property type="protein sequence ID" value="SNU91024.1"/>
    <property type="molecule type" value="Genomic_DNA"/>
</dbReference>